<dbReference type="GO" id="GO:0050660">
    <property type="term" value="F:flavin adenine dinucleotide binding"/>
    <property type="evidence" value="ECO:0007669"/>
    <property type="project" value="InterPro"/>
</dbReference>
<evidence type="ECO:0000256" key="5">
    <source>
        <dbReference type="ARBA" id="ARBA00050018"/>
    </source>
</evidence>
<dbReference type="GO" id="GO:0009229">
    <property type="term" value="P:thiamine diphosphate biosynthetic process"/>
    <property type="evidence" value="ECO:0007669"/>
    <property type="project" value="UniProtKB-UniPathway"/>
</dbReference>
<keyword evidence="8" id="KW-1185">Reference proteome</keyword>
<dbReference type="Gene3D" id="3.30.9.10">
    <property type="entry name" value="D-Amino Acid Oxidase, subunit A, domain 2"/>
    <property type="match status" value="1"/>
</dbReference>
<comment type="pathway">
    <text evidence="1">Cofactor biosynthesis; thiamine diphosphate biosynthesis.</text>
</comment>
<gene>
    <name evidence="7" type="primary">thiO</name>
    <name evidence="7" type="ORF">GKIL_0930</name>
</gene>
<dbReference type="UniPathway" id="UPA00060"/>
<proteinExistence type="predicted"/>
<dbReference type="EC" id="1.4.3.19" evidence="5"/>
<evidence type="ECO:0000259" key="6">
    <source>
        <dbReference type="Pfam" id="PF01266"/>
    </source>
</evidence>
<dbReference type="Proteomes" id="UP000017396">
    <property type="component" value="Chromosome"/>
</dbReference>
<comment type="catalytic activity">
    <reaction evidence="4">
        <text>glycine + O2 + H2O = glyoxylate + H2O2 + NH4(+)</text>
        <dbReference type="Rhea" id="RHEA:11532"/>
        <dbReference type="ChEBI" id="CHEBI:15377"/>
        <dbReference type="ChEBI" id="CHEBI:15379"/>
        <dbReference type="ChEBI" id="CHEBI:16240"/>
        <dbReference type="ChEBI" id="CHEBI:28938"/>
        <dbReference type="ChEBI" id="CHEBI:36655"/>
        <dbReference type="ChEBI" id="CHEBI:57305"/>
        <dbReference type="EC" id="1.4.3.19"/>
    </reaction>
</comment>
<evidence type="ECO:0000256" key="2">
    <source>
        <dbReference type="ARBA" id="ARBA00022977"/>
    </source>
</evidence>
<dbReference type="STRING" id="1183438.GKIL_0930"/>
<dbReference type="GO" id="GO:0043799">
    <property type="term" value="F:glycine oxidase activity"/>
    <property type="evidence" value="ECO:0007669"/>
    <property type="project" value="UniProtKB-EC"/>
</dbReference>
<dbReference type="NCBIfam" id="TIGR02352">
    <property type="entry name" value="thiamin_ThiO"/>
    <property type="match status" value="1"/>
</dbReference>
<dbReference type="SUPFAM" id="SSF51905">
    <property type="entry name" value="FAD/NAD(P)-binding domain"/>
    <property type="match status" value="1"/>
</dbReference>
<dbReference type="Gene3D" id="3.50.50.60">
    <property type="entry name" value="FAD/NAD(P)-binding domain"/>
    <property type="match status" value="1"/>
</dbReference>
<dbReference type="SUPFAM" id="SSF54373">
    <property type="entry name" value="FAD-linked reductases, C-terminal domain"/>
    <property type="match status" value="1"/>
</dbReference>
<evidence type="ECO:0000256" key="3">
    <source>
        <dbReference type="ARBA" id="ARBA00023002"/>
    </source>
</evidence>
<dbReference type="EMBL" id="CP003587">
    <property type="protein sequence ID" value="AGY57176.1"/>
    <property type="molecule type" value="Genomic_DNA"/>
</dbReference>
<dbReference type="KEGG" id="glj:GKIL_0930"/>
<evidence type="ECO:0000313" key="7">
    <source>
        <dbReference type="EMBL" id="AGY57176.1"/>
    </source>
</evidence>
<dbReference type="PATRIC" id="fig|1183438.3.peg.921"/>
<dbReference type="GO" id="GO:0009228">
    <property type="term" value="P:thiamine biosynthetic process"/>
    <property type="evidence" value="ECO:0007669"/>
    <property type="project" value="UniProtKB-KW"/>
</dbReference>
<dbReference type="Pfam" id="PF01266">
    <property type="entry name" value="DAO"/>
    <property type="match status" value="1"/>
</dbReference>
<evidence type="ECO:0000256" key="1">
    <source>
        <dbReference type="ARBA" id="ARBA00004948"/>
    </source>
</evidence>
<evidence type="ECO:0000313" key="8">
    <source>
        <dbReference type="Proteomes" id="UP000017396"/>
    </source>
</evidence>
<dbReference type="InterPro" id="IPR036188">
    <property type="entry name" value="FAD/NAD-bd_sf"/>
</dbReference>
<dbReference type="InterPro" id="IPR012727">
    <property type="entry name" value="Gly_oxidase_ThiO"/>
</dbReference>
<dbReference type="PANTHER" id="PTHR13847:SF289">
    <property type="entry name" value="GLYCINE OXIDASE"/>
    <property type="match status" value="1"/>
</dbReference>
<evidence type="ECO:0000256" key="4">
    <source>
        <dbReference type="ARBA" id="ARBA00049872"/>
    </source>
</evidence>
<sequence>MKIVILGGGIVGLALAIELHRIGATQVLVLDRGHSPATWAAAGMIAPRAEGLRGALLDLGLASRALWPAWAAQLEEASGEPVDYRSCGVLLPAQNKEAVEKQNIALGEGCWWEREEVLAHIPGICETIAGGLWFEKEGAVDNRRVLVALRAAAERLGIAVQSGVNVLGPADPDLRAVTTDAGLVSADRFVLAQGAWSGTWLDLPVQPLKGQMLALKSQPEQLRTVLYGEGVYLVPRRDGRIVVGATQEQVGFEPGNTAAGIHALLTNALALVPGLADCPLVEQWWGFRPATPDAAPLLGQGPWPHLHLATGHHRNGILLAPITARLLAREIVTGEPQPLLAPFSYRRFCP</sequence>
<dbReference type="AlphaFoldDB" id="U5QE27"/>
<organism evidence="7 8">
    <name type="scientific">Gloeobacter kilaueensis (strain ATCC BAA-2537 / CCAP 1431/1 / ULC 316 / JS1)</name>
    <dbReference type="NCBI Taxonomy" id="1183438"/>
    <lineage>
        <taxon>Bacteria</taxon>
        <taxon>Bacillati</taxon>
        <taxon>Cyanobacteriota</taxon>
        <taxon>Cyanophyceae</taxon>
        <taxon>Gloeobacterales</taxon>
        <taxon>Gloeobacteraceae</taxon>
        <taxon>Gloeobacter</taxon>
    </lineage>
</organism>
<name>U5QE27_GLOK1</name>
<dbReference type="HOGENOM" id="CLU_007884_4_5_3"/>
<dbReference type="PANTHER" id="PTHR13847">
    <property type="entry name" value="SARCOSINE DEHYDROGENASE-RELATED"/>
    <property type="match status" value="1"/>
</dbReference>
<keyword evidence="3 7" id="KW-0560">Oxidoreductase</keyword>
<keyword evidence="2" id="KW-0784">Thiamine biosynthesis</keyword>
<protein>
    <recommendedName>
        <fullName evidence="5">glycine oxidase</fullName>
        <ecNumber evidence="5">1.4.3.19</ecNumber>
    </recommendedName>
</protein>
<feature type="domain" description="FAD dependent oxidoreductase" evidence="6">
    <location>
        <begin position="2"/>
        <end position="329"/>
    </location>
</feature>
<dbReference type="eggNOG" id="COG0665">
    <property type="taxonomic scope" value="Bacteria"/>
</dbReference>
<reference evidence="7 8" key="1">
    <citation type="journal article" date="2013" name="PLoS ONE">
        <title>Cultivation and Complete Genome Sequencing of Gloeobacter kilaueensis sp. nov., from a Lava Cave in Kilauea Caldera, Hawai'i.</title>
        <authorList>
            <person name="Saw J.H."/>
            <person name="Schatz M."/>
            <person name="Brown M.V."/>
            <person name="Kunkel D.D."/>
            <person name="Foster J.S."/>
            <person name="Shick H."/>
            <person name="Christensen S."/>
            <person name="Hou S."/>
            <person name="Wan X."/>
            <person name="Donachie S.P."/>
        </authorList>
    </citation>
    <scope>NUCLEOTIDE SEQUENCE [LARGE SCALE GENOMIC DNA]</scope>
    <source>
        <strain evidence="8">JS</strain>
    </source>
</reference>
<dbReference type="InterPro" id="IPR006076">
    <property type="entry name" value="FAD-dep_OxRdtase"/>
</dbReference>
<dbReference type="RefSeq" id="WP_023172236.1">
    <property type="nucleotide sequence ID" value="NC_022600.1"/>
</dbReference>
<dbReference type="GO" id="GO:0005737">
    <property type="term" value="C:cytoplasm"/>
    <property type="evidence" value="ECO:0007669"/>
    <property type="project" value="TreeGrafter"/>
</dbReference>
<accession>U5QE27</accession>